<dbReference type="Gene3D" id="3.40.50.150">
    <property type="entry name" value="Vaccinia Virus protein VP39"/>
    <property type="match status" value="1"/>
</dbReference>
<evidence type="ECO:0000259" key="4">
    <source>
        <dbReference type="Pfam" id="PF00891"/>
    </source>
</evidence>
<dbReference type="PROSITE" id="PS51683">
    <property type="entry name" value="SAM_OMT_II"/>
    <property type="match status" value="1"/>
</dbReference>
<feature type="domain" description="O-methyltransferase dimerisation" evidence="5">
    <location>
        <begin position="77"/>
        <end position="155"/>
    </location>
</feature>
<dbReference type="GO" id="GO:0008171">
    <property type="term" value="F:O-methyltransferase activity"/>
    <property type="evidence" value="ECO:0007669"/>
    <property type="project" value="InterPro"/>
</dbReference>
<keyword evidence="2" id="KW-0808">Transferase</keyword>
<protein>
    <submittedName>
        <fullName evidence="6">S-adenosyl-L-methionine-dependent methyltransferase</fullName>
    </submittedName>
</protein>
<evidence type="ECO:0000256" key="1">
    <source>
        <dbReference type="ARBA" id="ARBA00022603"/>
    </source>
</evidence>
<dbReference type="InterPro" id="IPR012967">
    <property type="entry name" value="COMT_dimerisation"/>
</dbReference>
<evidence type="ECO:0000259" key="5">
    <source>
        <dbReference type="Pfam" id="PF08100"/>
    </source>
</evidence>
<dbReference type="PANTHER" id="PTHR43712:SF2">
    <property type="entry name" value="O-METHYLTRANSFERASE CICE"/>
    <property type="match status" value="1"/>
</dbReference>
<keyword evidence="7" id="KW-1185">Reference proteome</keyword>
<dbReference type="GO" id="GO:0046983">
    <property type="term" value="F:protein dimerization activity"/>
    <property type="evidence" value="ECO:0007669"/>
    <property type="project" value="InterPro"/>
</dbReference>
<dbReference type="GO" id="GO:0032259">
    <property type="term" value="P:methylation"/>
    <property type="evidence" value="ECO:0007669"/>
    <property type="project" value="UniProtKB-KW"/>
</dbReference>
<keyword evidence="1 6" id="KW-0489">Methyltransferase</keyword>
<dbReference type="InterPro" id="IPR016461">
    <property type="entry name" value="COMT-like"/>
</dbReference>
<evidence type="ECO:0000313" key="6">
    <source>
        <dbReference type="EMBL" id="KZP25715.1"/>
    </source>
</evidence>
<name>A0A166P502_9AGAM</name>
<dbReference type="InterPro" id="IPR001077">
    <property type="entry name" value="COMT_C"/>
</dbReference>
<evidence type="ECO:0000256" key="3">
    <source>
        <dbReference type="ARBA" id="ARBA00022691"/>
    </source>
</evidence>
<dbReference type="SUPFAM" id="SSF53335">
    <property type="entry name" value="S-adenosyl-L-methionine-dependent methyltransferases"/>
    <property type="match status" value="1"/>
</dbReference>
<evidence type="ECO:0000256" key="2">
    <source>
        <dbReference type="ARBA" id="ARBA00022679"/>
    </source>
</evidence>
<organism evidence="6 7">
    <name type="scientific">Athelia psychrophila</name>
    <dbReference type="NCBI Taxonomy" id="1759441"/>
    <lineage>
        <taxon>Eukaryota</taxon>
        <taxon>Fungi</taxon>
        <taxon>Dikarya</taxon>
        <taxon>Basidiomycota</taxon>
        <taxon>Agaricomycotina</taxon>
        <taxon>Agaricomycetes</taxon>
        <taxon>Agaricomycetidae</taxon>
        <taxon>Atheliales</taxon>
        <taxon>Atheliaceae</taxon>
        <taxon>Athelia</taxon>
    </lineage>
</organism>
<dbReference type="AlphaFoldDB" id="A0A166P502"/>
<accession>A0A166P502</accession>
<dbReference type="PANTHER" id="PTHR43712">
    <property type="entry name" value="PUTATIVE (AFU_ORTHOLOGUE AFUA_4G14580)-RELATED"/>
    <property type="match status" value="1"/>
</dbReference>
<dbReference type="InterPro" id="IPR029063">
    <property type="entry name" value="SAM-dependent_MTases_sf"/>
</dbReference>
<dbReference type="OrthoDB" id="2410195at2759"/>
<feature type="domain" description="O-methyltransferase C-terminal" evidence="4">
    <location>
        <begin position="206"/>
        <end position="390"/>
    </location>
</feature>
<dbReference type="SUPFAM" id="SSF46785">
    <property type="entry name" value="Winged helix' DNA-binding domain"/>
    <property type="match status" value="1"/>
</dbReference>
<proteinExistence type="predicted"/>
<dbReference type="InterPro" id="IPR036388">
    <property type="entry name" value="WH-like_DNA-bd_sf"/>
</dbReference>
<reference evidence="6 7" key="1">
    <citation type="journal article" date="2016" name="Mol. Biol. Evol.">
        <title>Comparative Genomics of Early-Diverging Mushroom-Forming Fungi Provides Insights into the Origins of Lignocellulose Decay Capabilities.</title>
        <authorList>
            <person name="Nagy L.G."/>
            <person name="Riley R."/>
            <person name="Tritt A."/>
            <person name="Adam C."/>
            <person name="Daum C."/>
            <person name="Floudas D."/>
            <person name="Sun H."/>
            <person name="Yadav J.S."/>
            <person name="Pangilinan J."/>
            <person name="Larsson K.H."/>
            <person name="Matsuura K."/>
            <person name="Barry K."/>
            <person name="Labutti K."/>
            <person name="Kuo R."/>
            <person name="Ohm R.A."/>
            <person name="Bhattacharya S.S."/>
            <person name="Shirouzu T."/>
            <person name="Yoshinaga Y."/>
            <person name="Martin F.M."/>
            <person name="Grigoriev I.V."/>
            <person name="Hibbett D.S."/>
        </authorList>
    </citation>
    <scope>NUCLEOTIDE SEQUENCE [LARGE SCALE GENOMIC DNA]</scope>
    <source>
        <strain evidence="6 7">CBS 109695</strain>
    </source>
</reference>
<dbReference type="Gene3D" id="1.10.10.10">
    <property type="entry name" value="Winged helix-like DNA-binding domain superfamily/Winged helix DNA-binding domain"/>
    <property type="match status" value="1"/>
</dbReference>
<keyword evidence="3" id="KW-0949">S-adenosyl-L-methionine</keyword>
<dbReference type="InterPro" id="IPR036390">
    <property type="entry name" value="WH_DNA-bd_sf"/>
</dbReference>
<dbReference type="Pfam" id="PF00891">
    <property type="entry name" value="Methyltransf_2"/>
    <property type="match status" value="1"/>
</dbReference>
<dbReference type="Pfam" id="PF08100">
    <property type="entry name" value="Dimerisation"/>
    <property type="match status" value="1"/>
</dbReference>
<dbReference type="Proteomes" id="UP000076532">
    <property type="component" value="Unassembled WGS sequence"/>
</dbReference>
<dbReference type="STRING" id="436010.A0A166P502"/>
<sequence length="472" mass="51219">MAESELLQLAALISQSVATLIKTCAENSLALPRLSDPFTPESDAFRAIPACEKAANIIASATAQLAAVVAPPQLRIMNMAGGYLHSSALWVCLESSVTEVLREAGPQGLHVDEIAAKCSIDSGRLGRLMRLICNHHVYREVSPDVFANNRVSSTLDTGKSITDIQKDPESKHDGTQGFAALVEHRLSGGQKASACLMENMRDPLTAFSSEPNQAPFNRAYGIDIPMWAWHQLPEQSYSRRRFNVAMQGMTKLQPSDVLTTAFDWASLPDGALVVDVGGGIGAPSLPLARAFTGLKVIIQDEAEVTEQGKKHWSKNYPEAIQSGRVQFQPHDFFTAQPVKNASVFILKHILHNWSDLYAAKILLELRRAAAPDTKLVILDIVMQYSCHDPRSGESAHTIFKEAPAPLLANFGSANDMSYTLDAAMMVWFNAQERTTGGLRKLLGSAGWRIVQAAHATKTAVPVVAAIIPGFPS</sequence>
<dbReference type="EMBL" id="KV417519">
    <property type="protein sequence ID" value="KZP25715.1"/>
    <property type="molecule type" value="Genomic_DNA"/>
</dbReference>
<evidence type="ECO:0000313" key="7">
    <source>
        <dbReference type="Proteomes" id="UP000076532"/>
    </source>
</evidence>
<gene>
    <name evidence="6" type="ORF">FIBSPDRAFT_820449</name>
</gene>